<name>A0A8X6N7G1_NEPPI</name>
<gene>
    <name evidence="1" type="ORF">NPIL_300171</name>
</gene>
<organism evidence="1 2">
    <name type="scientific">Nephila pilipes</name>
    <name type="common">Giant wood spider</name>
    <name type="synonym">Nephila maculata</name>
    <dbReference type="NCBI Taxonomy" id="299642"/>
    <lineage>
        <taxon>Eukaryota</taxon>
        <taxon>Metazoa</taxon>
        <taxon>Ecdysozoa</taxon>
        <taxon>Arthropoda</taxon>
        <taxon>Chelicerata</taxon>
        <taxon>Arachnida</taxon>
        <taxon>Araneae</taxon>
        <taxon>Araneomorphae</taxon>
        <taxon>Entelegynae</taxon>
        <taxon>Araneoidea</taxon>
        <taxon>Nephilidae</taxon>
        <taxon>Nephila</taxon>
    </lineage>
</organism>
<dbReference type="EMBL" id="BMAW01101096">
    <property type="protein sequence ID" value="GFS98068.1"/>
    <property type="molecule type" value="Genomic_DNA"/>
</dbReference>
<proteinExistence type="predicted"/>
<sequence>MHRLYVLQSNSKKSRMPCLWNTHTVNKTDTVLGSREDTAFQRNDLTSKILDKINTNETAGNLTEGGGNEIHNTPPEILADIVLRRVGNSAPTPPLSVFTWIPLLWVLPLKDRF</sequence>
<dbReference type="OrthoDB" id="6424660at2759"/>
<accession>A0A8X6N7G1</accession>
<evidence type="ECO:0000313" key="1">
    <source>
        <dbReference type="EMBL" id="GFS98068.1"/>
    </source>
</evidence>
<protein>
    <submittedName>
        <fullName evidence="1">Uncharacterized protein</fullName>
    </submittedName>
</protein>
<reference evidence="1" key="1">
    <citation type="submission" date="2020-08" db="EMBL/GenBank/DDBJ databases">
        <title>Multicomponent nature underlies the extraordinary mechanical properties of spider dragline silk.</title>
        <authorList>
            <person name="Kono N."/>
            <person name="Nakamura H."/>
            <person name="Mori M."/>
            <person name="Yoshida Y."/>
            <person name="Ohtoshi R."/>
            <person name="Malay A.D."/>
            <person name="Moran D.A.P."/>
            <person name="Tomita M."/>
            <person name="Numata K."/>
            <person name="Arakawa K."/>
        </authorList>
    </citation>
    <scope>NUCLEOTIDE SEQUENCE</scope>
</reference>
<evidence type="ECO:0000313" key="2">
    <source>
        <dbReference type="Proteomes" id="UP000887013"/>
    </source>
</evidence>
<dbReference type="Proteomes" id="UP000887013">
    <property type="component" value="Unassembled WGS sequence"/>
</dbReference>
<dbReference type="AlphaFoldDB" id="A0A8X6N7G1"/>
<keyword evidence="2" id="KW-1185">Reference proteome</keyword>
<comment type="caution">
    <text evidence="1">The sequence shown here is derived from an EMBL/GenBank/DDBJ whole genome shotgun (WGS) entry which is preliminary data.</text>
</comment>